<evidence type="ECO:0000313" key="3">
    <source>
        <dbReference type="Proteomes" id="UP000011761"/>
    </source>
</evidence>
<dbReference type="KEGG" id="bcom:BAUCODRAFT_497407"/>
<dbReference type="AlphaFoldDB" id="M2LMS2"/>
<protein>
    <submittedName>
        <fullName evidence="2">Uncharacterized protein</fullName>
    </submittedName>
</protein>
<dbReference type="EMBL" id="KB445556">
    <property type="protein sequence ID" value="EMC95627.1"/>
    <property type="molecule type" value="Genomic_DNA"/>
</dbReference>
<proteinExistence type="predicted"/>
<reference evidence="2 3" key="1">
    <citation type="journal article" date="2012" name="PLoS Pathog.">
        <title>Diverse lifestyles and strategies of plant pathogenesis encoded in the genomes of eighteen Dothideomycetes fungi.</title>
        <authorList>
            <person name="Ohm R.A."/>
            <person name="Feau N."/>
            <person name="Henrissat B."/>
            <person name="Schoch C.L."/>
            <person name="Horwitz B.A."/>
            <person name="Barry K.W."/>
            <person name="Condon B.J."/>
            <person name="Copeland A.C."/>
            <person name="Dhillon B."/>
            <person name="Glaser F."/>
            <person name="Hesse C.N."/>
            <person name="Kosti I."/>
            <person name="LaButti K."/>
            <person name="Lindquist E.A."/>
            <person name="Lucas S."/>
            <person name="Salamov A.A."/>
            <person name="Bradshaw R.E."/>
            <person name="Ciuffetti L."/>
            <person name="Hamelin R.C."/>
            <person name="Kema G.H.J."/>
            <person name="Lawrence C."/>
            <person name="Scott J.A."/>
            <person name="Spatafora J.W."/>
            <person name="Turgeon B.G."/>
            <person name="de Wit P.J.G.M."/>
            <person name="Zhong S."/>
            <person name="Goodwin S.B."/>
            <person name="Grigoriev I.V."/>
        </authorList>
    </citation>
    <scope>NUCLEOTIDE SEQUENCE [LARGE SCALE GENOMIC DNA]</scope>
    <source>
        <strain evidence="2 3">UAMH 10762</strain>
    </source>
</reference>
<keyword evidence="3" id="KW-1185">Reference proteome</keyword>
<dbReference type="Proteomes" id="UP000011761">
    <property type="component" value="Unassembled WGS sequence"/>
</dbReference>
<feature type="region of interest" description="Disordered" evidence="1">
    <location>
        <begin position="1"/>
        <end position="22"/>
    </location>
</feature>
<dbReference type="HOGENOM" id="CLU_2276963_0_0_1"/>
<accession>M2LMS2</accession>
<evidence type="ECO:0000313" key="2">
    <source>
        <dbReference type="EMBL" id="EMC95627.1"/>
    </source>
</evidence>
<feature type="compositionally biased region" description="Polar residues" evidence="1">
    <location>
        <begin position="8"/>
        <end position="21"/>
    </location>
</feature>
<sequence length="102" mass="11883">MRWRSLSRKSWGQDETPSDTHPNLCALALNDVTWHRRRGQWYPCTLVMRVRLDCLLQYAATCLTAPVWELNSRRDTMSSVARAERAFLFCAAHKPFVMVHSC</sequence>
<dbReference type="RefSeq" id="XP_007677074.1">
    <property type="nucleotide sequence ID" value="XM_007678884.1"/>
</dbReference>
<gene>
    <name evidence="2" type="ORF">BAUCODRAFT_497407</name>
</gene>
<name>M2LMS2_BAUPA</name>
<dbReference type="GeneID" id="19114906"/>
<evidence type="ECO:0000256" key="1">
    <source>
        <dbReference type="SAM" id="MobiDB-lite"/>
    </source>
</evidence>
<organism evidence="2 3">
    <name type="scientific">Baudoinia panamericana (strain UAMH 10762)</name>
    <name type="common">Angels' share fungus</name>
    <name type="synonym">Baudoinia compniacensis (strain UAMH 10762)</name>
    <dbReference type="NCBI Taxonomy" id="717646"/>
    <lineage>
        <taxon>Eukaryota</taxon>
        <taxon>Fungi</taxon>
        <taxon>Dikarya</taxon>
        <taxon>Ascomycota</taxon>
        <taxon>Pezizomycotina</taxon>
        <taxon>Dothideomycetes</taxon>
        <taxon>Dothideomycetidae</taxon>
        <taxon>Mycosphaerellales</taxon>
        <taxon>Teratosphaeriaceae</taxon>
        <taxon>Baudoinia</taxon>
    </lineage>
</organism>